<dbReference type="KEGG" id="lmu:LBLM1_02385"/>
<gene>
    <name evidence="2" type="ORF">LBLM1_02385</name>
</gene>
<sequence length="245" mass="28105">MQNPLSHFKLQIQDIDWRSLLPNAFLMMCCWSYVPFAYAIQIKTTVFSHDLYSLFAYQICIALAATIIFDQQGGSLTSIIPLLISFLFAISGFLHGNVFLFILLLLPPCYLLIFELYLHEFQNPVGLLVFGLLMTLSIPVAFTFISVKFLSWSYLLKLIPLLMIYCFYYAPLFLSDDPRFPMIEGGLGVILILTMLTRPIKATLLLAIALVILSWWLLQRSVANPHNQIFYTLLQLLTTILTFWV</sequence>
<dbReference type="STRING" id="1130798.LBLM1_02385"/>
<keyword evidence="1" id="KW-0812">Transmembrane</keyword>
<organism evidence="2 3">
    <name type="scientific">Limosilactobacillus mucosae LM1</name>
    <dbReference type="NCBI Taxonomy" id="1130798"/>
    <lineage>
        <taxon>Bacteria</taxon>
        <taxon>Bacillati</taxon>
        <taxon>Bacillota</taxon>
        <taxon>Bacilli</taxon>
        <taxon>Lactobacillales</taxon>
        <taxon>Lactobacillaceae</taxon>
        <taxon>Limosilactobacillus</taxon>
    </lineage>
</organism>
<accession>A0A0D4CJJ4</accession>
<proteinExistence type="predicted"/>
<feature type="transmembrane region" description="Helical" evidence="1">
    <location>
        <begin position="20"/>
        <end position="39"/>
    </location>
</feature>
<dbReference type="EMBL" id="CP011013">
    <property type="protein sequence ID" value="AJT50036.1"/>
    <property type="molecule type" value="Genomic_DNA"/>
</dbReference>
<dbReference type="Proteomes" id="UP000003645">
    <property type="component" value="Chromosome"/>
</dbReference>
<dbReference type="AlphaFoldDB" id="A0A0D4CJJ4"/>
<feature type="transmembrane region" description="Helical" evidence="1">
    <location>
        <begin position="51"/>
        <end position="69"/>
    </location>
</feature>
<protein>
    <recommendedName>
        <fullName evidence="4">Integral membrane protein</fullName>
    </recommendedName>
</protein>
<keyword evidence="1" id="KW-1133">Transmembrane helix</keyword>
<feature type="transmembrane region" description="Helical" evidence="1">
    <location>
        <begin position="75"/>
        <end position="94"/>
    </location>
</feature>
<dbReference type="RefSeq" id="WP_006500136.1">
    <property type="nucleotide sequence ID" value="NZ_CP011013.1"/>
</dbReference>
<dbReference type="HOGENOM" id="CLU_1150715_0_0_9"/>
<feature type="transmembrane region" description="Helical" evidence="1">
    <location>
        <begin position="204"/>
        <end position="222"/>
    </location>
</feature>
<evidence type="ECO:0008006" key="4">
    <source>
        <dbReference type="Google" id="ProtNLM"/>
    </source>
</evidence>
<dbReference type="OrthoDB" id="2289754at2"/>
<feature type="transmembrane region" description="Helical" evidence="1">
    <location>
        <begin position="125"/>
        <end position="147"/>
    </location>
</feature>
<name>A0A0D4CJJ4_LIMMU</name>
<keyword evidence="3" id="KW-1185">Reference proteome</keyword>
<evidence type="ECO:0000313" key="3">
    <source>
        <dbReference type="Proteomes" id="UP000003645"/>
    </source>
</evidence>
<evidence type="ECO:0000256" key="1">
    <source>
        <dbReference type="SAM" id="Phobius"/>
    </source>
</evidence>
<evidence type="ECO:0000313" key="2">
    <source>
        <dbReference type="EMBL" id="AJT50036.1"/>
    </source>
</evidence>
<feature type="transmembrane region" description="Helical" evidence="1">
    <location>
        <begin position="154"/>
        <end position="174"/>
    </location>
</feature>
<keyword evidence="1" id="KW-0472">Membrane</keyword>
<reference evidence="2 3" key="1">
    <citation type="journal article" date="2012" name="J. Bacteriol.">
        <title>Genome sequence of Lactobacillus mucosae LM1, isolated from piglet feces.</title>
        <authorList>
            <person name="Lee J.H."/>
            <person name="Valeriano V.D."/>
            <person name="Shin Y.R."/>
            <person name="Chae J.P."/>
            <person name="Kim G.B."/>
            <person name="Ham J.S."/>
            <person name="Chun J."/>
            <person name="Kang D.K."/>
        </authorList>
    </citation>
    <scope>NUCLEOTIDE SEQUENCE [LARGE SCALE GENOMIC DNA]</scope>
    <source>
        <strain evidence="2 3">LM1</strain>
    </source>
</reference>